<evidence type="ECO:0000313" key="3">
    <source>
        <dbReference type="Proteomes" id="UP000000561"/>
    </source>
</evidence>
<evidence type="ECO:0000256" key="1">
    <source>
        <dbReference type="SAM" id="MobiDB-lite"/>
    </source>
</evidence>
<proteinExistence type="predicted"/>
<feature type="compositionally biased region" description="Basic and acidic residues" evidence="1">
    <location>
        <begin position="345"/>
        <end position="364"/>
    </location>
</feature>
<feature type="compositionally biased region" description="Polar residues" evidence="1">
    <location>
        <begin position="365"/>
        <end position="396"/>
    </location>
</feature>
<protein>
    <submittedName>
        <fullName evidence="2">Uncharacterized protein</fullName>
    </submittedName>
</protein>
<reference evidence="2 3" key="1">
    <citation type="journal article" date="2006" name="Nature">
        <title>Insights from the genome of the biotrophic fungal plant pathogen Ustilago maydis.</title>
        <authorList>
            <person name="Kamper J."/>
            <person name="Kahmann R."/>
            <person name="Bolker M."/>
            <person name="Ma L.J."/>
            <person name="Brefort T."/>
            <person name="Saville B.J."/>
            <person name="Banuett F."/>
            <person name="Kronstad J.W."/>
            <person name="Gold S.E."/>
            <person name="Muller O."/>
            <person name="Perlin M.H."/>
            <person name="Wosten H.A."/>
            <person name="de Vries R."/>
            <person name="Ruiz-Herrera J."/>
            <person name="Reynaga-Pena C.G."/>
            <person name="Snetselaar K."/>
            <person name="McCann M."/>
            <person name="Perez-Martin J."/>
            <person name="Feldbrugge M."/>
            <person name="Basse C.W."/>
            <person name="Steinberg G."/>
            <person name="Ibeas J.I."/>
            <person name="Holloman W."/>
            <person name="Guzman P."/>
            <person name="Farman M."/>
            <person name="Stajich J.E."/>
            <person name="Sentandreu R."/>
            <person name="Gonzalez-Prieto J.M."/>
            <person name="Kennell J.C."/>
            <person name="Molina L."/>
            <person name="Schirawski J."/>
            <person name="Mendoza-Mendoza A."/>
            <person name="Greilinger D."/>
            <person name="Munch K."/>
            <person name="Rossel N."/>
            <person name="Scherer M."/>
            <person name="Vranes M."/>
            <person name="Ladendorf O."/>
            <person name="Vincon V."/>
            <person name="Fuchs U."/>
            <person name="Sandrock B."/>
            <person name="Meng S."/>
            <person name="Ho E.C."/>
            <person name="Cahill M.J."/>
            <person name="Boyce K.J."/>
            <person name="Klose J."/>
            <person name="Klosterman S.J."/>
            <person name="Deelstra H.J."/>
            <person name="Ortiz-Castellanos L."/>
            <person name="Li W."/>
            <person name="Sanchez-Alonso P."/>
            <person name="Schreier P.H."/>
            <person name="Hauser-Hahn I."/>
            <person name="Vaupel M."/>
            <person name="Koopmann E."/>
            <person name="Friedrich G."/>
            <person name="Voss H."/>
            <person name="Schluter T."/>
            <person name="Margolis J."/>
            <person name="Platt D."/>
            <person name="Swimmer C."/>
            <person name="Gnirke A."/>
            <person name="Chen F."/>
            <person name="Vysotskaia V."/>
            <person name="Mannhaupt G."/>
            <person name="Guldener U."/>
            <person name="Munsterkotter M."/>
            <person name="Haase D."/>
            <person name="Oesterheld M."/>
            <person name="Mewes H.W."/>
            <person name="Mauceli E.W."/>
            <person name="DeCaprio D."/>
            <person name="Wade C.M."/>
            <person name="Butler J."/>
            <person name="Young S."/>
            <person name="Jaffe D.B."/>
            <person name="Calvo S."/>
            <person name="Nusbaum C."/>
            <person name="Galagan J."/>
            <person name="Birren B.W."/>
        </authorList>
    </citation>
    <scope>NUCLEOTIDE SEQUENCE [LARGE SCALE GENOMIC DNA]</scope>
    <source>
        <strain evidence="3">DSM 14603 / FGSC 9021 / UM521</strain>
    </source>
</reference>
<dbReference type="EMBL" id="CM003153">
    <property type="protein sequence ID" value="KIS67206.1"/>
    <property type="molecule type" value="Genomic_DNA"/>
</dbReference>
<feature type="region of interest" description="Disordered" evidence="1">
    <location>
        <begin position="158"/>
        <end position="187"/>
    </location>
</feature>
<dbReference type="OrthoDB" id="3367070at2759"/>
<dbReference type="KEGG" id="uma:UMAG_04313"/>
<dbReference type="OMA" id="DGMEDIW"/>
<dbReference type="GeneID" id="23564534"/>
<dbReference type="eggNOG" id="ENOG502SENF">
    <property type="taxonomic scope" value="Eukaryota"/>
</dbReference>
<evidence type="ECO:0000313" key="2">
    <source>
        <dbReference type="EMBL" id="KIS67206.1"/>
    </source>
</evidence>
<feature type="region of interest" description="Disordered" evidence="1">
    <location>
        <begin position="1"/>
        <end position="123"/>
    </location>
</feature>
<dbReference type="AlphaFoldDB" id="A0A0D1DTS9"/>
<feature type="compositionally biased region" description="Polar residues" evidence="1">
    <location>
        <begin position="1"/>
        <end position="10"/>
    </location>
</feature>
<feature type="compositionally biased region" description="Low complexity" evidence="1">
    <location>
        <begin position="71"/>
        <end position="88"/>
    </location>
</feature>
<accession>A0A0D1DTS9</accession>
<feature type="compositionally biased region" description="Polar residues" evidence="1">
    <location>
        <begin position="279"/>
        <end position="291"/>
    </location>
</feature>
<feature type="compositionally biased region" description="Polar residues" evidence="1">
    <location>
        <begin position="299"/>
        <end position="344"/>
    </location>
</feature>
<feature type="compositionally biased region" description="Polar residues" evidence="1">
    <location>
        <begin position="28"/>
        <end position="50"/>
    </location>
</feature>
<keyword evidence="3" id="KW-1185">Reference proteome</keyword>
<gene>
    <name evidence="2" type="ORF">UMAG_04313</name>
</gene>
<sequence length="625" mass="66517">MKAIFSNFSRRANLGAAQDPSEAAYKSKSANGPSTSSALHPRATFSSFHTPSGGIGDAPASEKTPSNHLASSNTSTYKFSSSSRATSSHQRKRTAHDNVTASSSTHPPSSYRELSSQTSGAHAVTRGLVKKLSIASRRRSSYSSLHAPTHEHHLAATSATHAGSHSNQPMHSKEAQPSIPTFSQTSGQFSGSSIKMAAVANPDTSVMTSTQLAARLNELAVANADGLLTEDEYRTLRQAVFDQMLTTDSQAMAIPTDHARAGLGLPSRNHSPDAARTDPTPSANHFLSATPLNGRARHSASSLVNGDQPTPSIHSGRSGKSSNFQSVTQIFKSSPSKPRSMNHQGSRDSHSSHERATSTRRDSEGMSSQLSSGDTHSQRAFSFRTHQSSAAKSSRMSALGRLRASSHARREQADVTSRQLEEAFSAERTARSLRSVSLYDAGSVELASLRATAYDKSFTSLRAEMAPMTMFGAEYAHKSSSEIQAEIGVVLAEGNRMLATFVTLQEALLARHNSLDALTVKSVVDTVQEMNPLACVNELVPSEAMLHSISSSSLACRAALAPRGTANRPLASDSADAVVAAEIASLQAKLSTIYAQKAAVVKRYQDRLSFLASKLRSAAIREGLK</sequence>
<dbReference type="RefSeq" id="XP_011391035.1">
    <property type="nucleotide sequence ID" value="XM_011392733.1"/>
</dbReference>
<dbReference type="InParanoid" id="A0A0D1DTS9"/>
<feature type="region of interest" description="Disordered" evidence="1">
    <location>
        <begin position="260"/>
        <end position="416"/>
    </location>
</feature>
<feature type="compositionally biased region" description="Polar residues" evidence="1">
    <location>
        <begin position="97"/>
        <end position="120"/>
    </location>
</feature>
<organism evidence="2 3">
    <name type="scientific">Mycosarcoma maydis</name>
    <name type="common">Corn smut fungus</name>
    <name type="synonym">Ustilago maydis</name>
    <dbReference type="NCBI Taxonomy" id="5270"/>
    <lineage>
        <taxon>Eukaryota</taxon>
        <taxon>Fungi</taxon>
        <taxon>Dikarya</taxon>
        <taxon>Basidiomycota</taxon>
        <taxon>Ustilaginomycotina</taxon>
        <taxon>Ustilaginomycetes</taxon>
        <taxon>Ustilaginales</taxon>
        <taxon>Ustilaginaceae</taxon>
        <taxon>Mycosarcoma</taxon>
    </lineage>
</organism>
<dbReference type="Proteomes" id="UP000000561">
    <property type="component" value="Chromosome 14"/>
</dbReference>
<name>A0A0D1DTS9_MYCMD</name>
<dbReference type="VEuPathDB" id="FungiDB:UMAG_04313"/>